<dbReference type="SUPFAM" id="SSF47598">
    <property type="entry name" value="Ribbon-helix-helix"/>
    <property type="match status" value="1"/>
</dbReference>
<dbReference type="Proteomes" id="UP000257706">
    <property type="component" value="Unassembled WGS sequence"/>
</dbReference>
<comment type="caution">
    <text evidence="2">The sequence shown here is derived from an EMBL/GenBank/DDBJ whole genome shotgun (WGS) entry which is preliminary data.</text>
</comment>
<organism evidence="2 3">
    <name type="scientific">Tistrella mobilis</name>
    <dbReference type="NCBI Taxonomy" id="171437"/>
    <lineage>
        <taxon>Bacteria</taxon>
        <taxon>Pseudomonadati</taxon>
        <taxon>Pseudomonadota</taxon>
        <taxon>Alphaproteobacteria</taxon>
        <taxon>Geminicoccales</taxon>
        <taxon>Geminicoccaceae</taxon>
        <taxon>Tistrella</taxon>
    </lineage>
</organism>
<sequence>MATLTVNDLPDEVHSALQAQASRHGRTAEAEARDILARAVKHTPPLRMGDALAALGREIGLSDQDIETIQNGRNKAPATPVSFE</sequence>
<evidence type="ECO:0000313" key="3">
    <source>
        <dbReference type="Proteomes" id="UP000257706"/>
    </source>
</evidence>
<evidence type="ECO:0000259" key="1">
    <source>
        <dbReference type="Pfam" id="PF22513"/>
    </source>
</evidence>
<dbReference type="EMBL" id="DMAI01000243">
    <property type="protein sequence ID" value="HAE48773.1"/>
    <property type="molecule type" value="Genomic_DNA"/>
</dbReference>
<evidence type="ECO:0000313" key="2">
    <source>
        <dbReference type="EMBL" id="HAE48773.1"/>
    </source>
</evidence>
<dbReference type="Gene3D" id="1.10.1220.10">
    <property type="entry name" value="Met repressor-like"/>
    <property type="match status" value="1"/>
</dbReference>
<dbReference type="GO" id="GO:0006355">
    <property type="term" value="P:regulation of DNA-templated transcription"/>
    <property type="evidence" value="ECO:0007669"/>
    <property type="project" value="InterPro"/>
</dbReference>
<accession>A0A3B9IN99</accession>
<reference evidence="2 3" key="1">
    <citation type="journal article" date="2018" name="Nat. Biotechnol.">
        <title>A standardized bacterial taxonomy based on genome phylogeny substantially revises the tree of life.</title>
        <authorList>
            <person name="Parks D.H."/>
            <person name="Chuvochina M."/>
            <person name="Waite D.W."/>
            <person name="Rinke C."/>
            <person name="Skarshewski A."/>
            <person name="Chaumeil P.A."/>
            <person name="Hugenholtz P."/>
        </authorList>
    </citation>
    <scope>NUCLEOTIDE SEQUENCE [LARGE SCALE GENOMIC DNA]</scope>
    <source>
        <strain evidence="2">UBA8739</strain>
    </source>
</reference>
<name>A0A3B9IN99_9PROT</name>
<gene>
    <name evidence="2" type="ORF">DCK97_15260</name>
</gene>
<dbReference type="InterPro" id="IPR053853">
    <property type="entry name" value="FitA-like_RHH"/>
</dbReference>
<protein>
    <submittedName>
        <fullName evidence="2">Plasmid stabilization protein</fullName>
    </submittedName>
</protein>
<feature type="domain" description="Antitoxin FitA-like ribbon-helix-helix" evidence="1">
    <location>
        <begin position="2"/>
        <end position="40"/>
    </location>
</feature>
<dbReference type="InterPro" id="IPR010985">
    <property type="entry name" value="Ribbon_hlx_hlx"/>
</dbReference>
<dbReference type="Pfam" id="PF22513">
    <property type="entry name" value="FitA-like_RHH"/>
    <property type="match status" value="1"/>
</dbReference>
<dbReference type="AlphaFoldDB" id="A0A3B9IN99"/>
<dbReference type="InterPro" id="IPR013321">
    <property type="entry name" value="Arc_rbn_hlx_hlx"/>
</dbReference>
<proteinExistence type="predicted"/>